<feature type="transmembrane region" description="Helical" evidence="5">
    <location>
        <begin position="339"/>
        <end position="358"/>
    </location>
</feature>
<dbReference type="PROSITE" id="PS50893">
    <property type="entry name" value="ABC_TRANSPORTER_2"/>
    <property type="match status" value="1"/>
</dbReference>
<evidence type="ECO:0000256" key="3">
    <source>
        <dbReference type="ARBA" id="ARBA00022741"/>
    </source>
</evidence>
<evidence type="ECO:0000256" key="1">
    <source>
        <dbReference type="ARBA" id="ARBA00005417"/>
    </source>
</evidence>
<keyword evidence="3" id="KW-0547">Nucleotide-binding</keyword>
<dbReference type="Gene3D" id="3.40.50.300">
    <property type="entry name" value="P-loop containing nucleotide triphosphate hydrolases"/>
    <property type="match status" value="1"/>
</dbReference>
<dbReference type="InterPro" id="IPR003593">
    <property type="entry name" value="AAA+_ATPase"/>
</dbReference>
<feature type="transmembrane region" description="Helical" evidence="5">
    <location>
        <begin position="757"/>
        <end position="777"/>
    </location>
</feature>
<feature type="transmembrane region" description="Helical" evidence="5">
    <location>
        <begin position="498"/>
        <end position="516"/>
    </location>
</feature>
<feature type="transmembrane region" description="Helical" evidence="5">
    <location>
        <begin position="471"/>
        <end position="492"/>
    </location>
</feature>
<sequence>MSFFLKSLISIYKMLKKQTTYSTKILIMQLEIKILTKMFGKGMVGLSDFSIIIEKGVLGLLGPNGAGKSTLMKIIATISKPTYGSVLLDGEDIVKNPDLIRKILGYLPQDFGVYPNLNAYEFLKYIAAMKGVGGAGLNKRIDMLLEGVNLIADAKRPIGTYSGGMKQRIGIAQALLNDPKILIFDEPTVGLDPEERVRFRQLISEMAGDAIVILSSHIVSDIETVADEVAIIKSGMLIEKNTAPEMISKVENKIFEIALSQSEVERFKSQYLVVNTTRQSDKMLLRYISGTHQPAANSRPVNATLEDAYLFLTKTQTVHTMRNLYNIIMGDYLQRSRSYAFLITLAVTIYAAHSFVPLPEAGYTTLTIPGYRGVYNSAWAGHISALMSTVILSLFGFYLINGAIKKDIDTKVGLIIASTSVTNFGYIFVKFLGNLMVLLTISMIALLVGILMFLIQNSGYPFHIGDFLRPYFYMVVPSLIIVSGLAILAEVFLSRKTILQNVLYFFIFTFMLSGMMEKNDQHGSSIRDGFGMGIVTNSIKDQVNEQFNENIDGVSLGYTINKKESFRTFEWKGVSWNTSYVLSRAVWIGFTLLLVYISSFFFHRFDFKQAMKSSPVLKIPQERSAAISYAGFQRSALPPVTPDYGIYLFLKTELLLMVRKDSKWLWLLNIGLWVAMLFAPLAIAYVFLLPALLFLQVNRISDLTTKEVTNRLYYFTFASYKPLQRMLPAQILAVLGLLTILALPLILRLLLNVNFISVIQVLNGVVFIIALSVFLGILSGGKKLFEILFFLLTYAAFQAPQINYLGTIGETNYAILPILLGTSILLLIFSFMIRKSQIRNV</sequence>
<evidence type="ECO:0000256" key="4">
    <source>
        <dbReference type="ARBA" id="ARBA00022840"/>
    </source>
</evidence>
<evidence type="ECO:0000259" key="6">
    <source>
        <dbReference type="PROSITE" id="PS50893"/>
    </source>
</evidence>
<proteinExistence type="inferred from homology"/>
<keyword evidence="4 7" id="KW-0067">ATP-binding</keyword>
<dbReference type="Proteomes" id="UP000255224">
    <property type="component" value="Unassembled WGS sequence"/>
</dbReference>
<feature type="transmembrane region" description="Helical" evidence="5">
    <location>
        <begin position="731"/>
        <end position="751"/>
    </location>
</feature>
<dbReference type="AlphaFoldDB" id="A0A376E0L3"/>
<keyword evidence="5" id="KW-0812">Transmembrane</keyword>
<gene>
    <name evidence="7" type="primary">ybhF_3</name>
    <name evidence="7" type="ORF">NCTC13533_02570</name>
</gene>
<feature type="transmembrane region" description="Helical" evidence="5">
    <location>
        <begin position="581"/>
        <end position="602"/>
    </location>
</feature>
<dbReference type="Pfam" id="PF00005">
    <property type="entry name" value="ABC_tran"/>
    <property type="match status" value="1"/>
</dbReference>
<evidence type="ECO:0000313" key="7">
    <source>
        <dbReference type="EMBL" id="STC98147.1"/>
    </source>
</evidence>
<organism evidence="7 8">
    <name type="scientific">Chryseobacterium carnipullorum</name>
    <dbReference type="NCBI Taxonomy" id="1124835"/>
    <lineage>
        <taxon>Bacteria</taxon>
        <taxon>Pseudomonadati</taxon>
        <taxon>Bacteroidota</taxon>
        <taxon>Flavobacteriia</taxon>
        <taxon>Flavobacteriales</taxon>
        <taxon>Weeksellaceae</taxon>
        <taxon>Chryseobacterium group</taxon>
        <taxon>Chryseobacterium</taxon>
    </lineage>
</organism>
<keyword evidence="5" id="KW-1133">Transmembrane helix</keyword>
<evidence type="ECO:0000256" key="5">
    <source>
        <dbReference type="SAM" id="Phobius"/>
    </source>
</evidence>
<dbReference type="PANTHER" id="PTHR43335:SF2">
    <property type="entry name" value="ABC TRANSPORTER, ATP-BINDING PROTEIN"/>
    <property type="match status" value="1"/>
</dbReference>
<evidence type="ECO:0000313" key="8">
    <source>
        <dbReference type="Proteomes" id="UP000255224"/>
    </source>
</evidence>
<dbReference type="EMBL" id="UFVQ01000003">
    <property type="protein sequence ID" value="STC98147.1"/>
    <property type="molecule type" value="Genomic_DNA"/>
</dbReference>
<dbReference type="PROSITE" id="PS00211">
    <property type="entry name" value="ABC_TRANSPORTER_1"/>
    <property type="match status" value="1"/>
</dbReference>
<comment type="similarity">
    <text evidence="1">Belongs to the ABC transporter superfamily.</text>
</comment>
<feature type="domain" description="ABC transporter" evidence="6">
    <location>
        <begin position="30"/>
        <end position="259"/>
    </location>
</feature>
<feature type="transmembrane region" description="Helical" evidence="5">
    <location>
        <begin position="378"/>
        <end position="400"/>
    </location>
</feature>
<name>A0A376E0L3_CHRCU</name>
<dbReference type="InterPro" id="IPR017871">
    <property type="entry name" value="ABC_transporter-like_CS"/>
</dbReference>
<dbReference type="CDD" id="cd03264">
    <property type="entry name" value="ABC_drug_resistance_like"/>
    <property type="match status" value="1"/>
</dbReference>
<dbReference type="SUPFAM" id="SSF52540">
    <property type="entry name" value="P-loop containing nucleoside triphosphate hydrolases"/>
    <property type="match status" value="1"/>
</dbReference>
<dbReference type="SMART" id="SM00382">
    <property type="entry name" value="AAA"/>
    <property type="match status" value="1"/>
</dbReference>
<evidence type="ECO:0000256" key="2">
    <source>
        <dbReference type="ARBA" id="ARBA00022448"/>
    </source>
</evidence>
<feature type="transmembrane region" description="Helical" evidence="5">
    <location>
        <begin position="412"/>
        <end position="429"/>
    </location>
</feature>
<dbReference type="GO" id="GO:0016887">
    <property type="term" value="F:ATP hydrolysis activity"/>
    <property type="evidence" value="ECO:0007669"/>
    <property type="project" value="InterPro"/>
</dbReference>
<feature type="transmembrane region" description="Helical" evidence="5">
    <location>
        <begin position="814"/>
        <end position="833"/>
    </location>
</feature>
<feature type="transmembrane region" description="Helical" evidence="5">
    <location>
        <begin position="664"/>
        <end position="695"/>
    </location>
</feature>
<reference evidence="7 8" key="1">
    <citation type="submission" date="2018-06" db="EMBL/GenBank/DDBJ databases">
        <authorList>
            <consortium name="Pathogen Informatics"/>
            <person name="Doyle S."/>
        </authorList>
    </citation>
    <scope>NUCLEOTIDE SEQUENCE [LARGE SCALE GENOMIC DNA]</scope>
    <source>
        <strain evidence="7 8">NCTC13533</strain>
    </source>
</reference>
<protein>
    <submittedName>
        <fullName evidence="7">Uncharacterized ABC transporter ATP-binding protein YbhF</fullName>
    </submittedName>
</protein>
<keyword evidence="5" id="KW-0472">Membrane</keyword>
<keyword evidence="2" id="KW-0813">Transport</keyword>
<dbReference type="GO" id="GO:0005524">
    <property type="term" value="F:ATP binding"/>
    <property type="evidence" value="ECO:0007669"/>
    <property type="project" value="UniProtKB-KW"/>
</dbReference>
<feature type="transmembrane region" description="Helical" evidence="5">
    <location>
        <begin position="435"/>
        <end position="455"/>
    </location>
</feature>
<dbReference type="PANTHER" id="PTHR43335">
    <property type="entry name" value="ABC TRANSPORTER, ATP-BINDING PROTEIN"/>
    <property type="match status" value="1"/>
</dbReference>
<dbReference type="InterPro" id="IPR027417">
    <property type="entry name" value="P-loop_NTPase"/>
</dbReference>
<accession>A0A376E0L3</accession>
<dbReference type="InterPro" id="IPR003439">
    <property type="entry name" value="ABC_transporter-like_ATP-bd"/>
</dbReference>